<dbReference type="EMBL" id="MU806495">
    <property type="protein sequence ID" value="KAJ3834702.1"/>
    <property type="molecule type" value="Genomic_DNA"/>
</dbReference>
<comment type="caution">
    <text evidence="7">The sequence shown here is derived from an EMBL/GenBank/DDBJ whole genome shotgun (WGS) entry which is preliminary data.</text>
</comment>
<dbReference type="GO" id="GO:0042273">
    <property type="term" value="P:ribosomal large subunit biogenesis"/>
    <property type="evidence" value="ECO:0007669"/>
    <property type="project" value="TreeGrafter"/>
</dbReference>
<comment type="similarity">
    <text evidence="3">Belongs to the NOP16 family.</text>
</comment>
<dbReference type="PANTHER" id="PTHR13243:SF1">
    <property type="entry name" value="NUCLEOLAR PROTEIN 16"/>
    <property type="match status" value="1"/>
</dbReference>
<feature type="compositionally biased region" description="Basic residues" evidence="6">
    <location>
        <begin position="1"/>
        <end position="29"/>
    </location>
</feature>
<evidence type="ECO:0000313" key="7">
    <source>
        <dbReference type="EMBL" id="KAJ3834702.1"/>
    </source>
</evidence>
<evidence type="ECO:0000256" key="6">
    <source>
        <dbReference type="SAM" id="MobiDB-lite"/>
    </source>
</evidence>
<evidence type="ECO:0000256" key="5">
    <source>
        <dbReference type="ARBA" id="ARBA00023242"/>
    </source>
</evidence>
<protein>
    <recommendedName>
        <fullName evidence="4">Nucleolar protein 16</fullName>
    </recommendedName>
</protein>
<name>A0AA38U951_9AGAR</name>
<organism evidence="7 8">
    <name type="scientific">Lentinula raphanica</name>
    <dbReference type="NCBI Taxonomy" id="153919"/>
    <lineage>
        <taxon>Eukaryota</taxon>
        <taxon>Fungi</taxon>
        <taxon>Dikarya</taxon>
        <taxon>Basidiomycota</taxon>
        <taxon>Agaricomycotina</taxon>
        <taxon>Agaricomycetes</taxon>
        <taxon>Agaricomycetidae</taxon>
        <taxon>Agaricales</taxon>
        <taxon>Marasmiineae</taxon>
        <taxon>Omphalotaceae</taxon>
        <taxon>Lentinula</taxon>
    </lineage>
</organism>
<dbReference type="Proteomes" id="UP001163846">
    <property type="component" value="Unassembled WGS sequence"/>
</dbReference>
<feature type="compositionally biased region" description="Low complexity" evidence="6">
    <location>
        <begin position="92"/>
        <end position="103"/>
    </location>
</feature>
<feature type="region of interest" description="Disordered" evidence="6">
    <location>
        <begin position="79"/>
        <end position="134"/>
    </location>
</feature>
<evidence type="ECO:0000256" key="1">
    <source>
        <dbReference type="ARBA" id="ARBA00002889"/>
    </source>
</evidence>
<keyword evidence="8" id="KW-1185">Reference proteome</keyword>
<dbReference type="PANTHER" id="PTHR13243">
    <property type="entry name" value="HSPC111 PROTEIN-RELATED"/>
    <property type="match status" value="1"/>
</dbReference>
<accession>A0AA38U951</accession>
<evidence type="ECO:0000256" key="2">
    <source>
        <dbReference type="ARBA" id="ARBA00004604"/>
    </source>
</evidence>
<comment type="function">
    <text evidence="1">Involved in the biogenesis of the 60S ribosomal subunit.</text>
</comment>
<dbReference type="AlphaFoldDB" id="A0AA38U951"/>
<dbReference type="Pfam" id="PF09420">
    <property type="entry name" value="Nop16"/>
    <property type="match status" value="1"/>
</dbReference>
<proteinExistence type="inferred from homology"/>
<evidence type="ECO:0000313" key="8">
    <source>
        <dbReference type="Proteomes" id="UP001163846"/>
    </source>
</evidence>
<feature type="compositionally biased region" description="Polar residues" evidence="6">
    <location>
        <begin position="118"/>
        <end position="127"/>
    </location>
</feature>
<sequence length="284" mass="31163">MANPRQRRKARSSSHRAISHSKHAKRNLKKMPPIRAPKVLQQAWDNRKTVRQNYAALGLVHDLNPSESGGAELIEIDKRTTSGSAPESFIDSTGSSTFASSSSPMDPDTPLSHPRVGETSSATSKSSIPKGHGRIIRDAAGNVLRVELPEVDEIEVSAPDSDKDMEQLQPQLEENVRQTWISDLGGLKTRLLTKKNTTVVKELETLSTLAPSNEFNQSPTLSASLTGVGSRHTSERERMYLQRLLDKHKGDVEAMAKDRKLNTAQRTAGELTRAFKRAGMVAAP</sequence>
<reference evidence="7" key="1">
    <citation type="submission" date="2022-08" db="EMBL/GenBank/DDBJ databases">
        <authorList>
            <consortium name="DOE Joint Genome Institute"/>
            <person name="Min B."/>
            <person name="Riley R."/>
            <person name="Sierra-Patev S."/>
            <person name="Naranjo-Ortiz M."/>
            <person name="Looney B."/>
            <person name="Konkel Z."/>
            <person name="Slot J.C."/>
            <person name="Sakamoto Y."/>
            <person name="Steenwyk J.L."/>
            <person name="Rokas A."/>
            <person name="Carro J."/>
            <person name="Camarero S."/>
            <person name="Ferreira P."/>
            <person name="Molpeceres G."/>
            <person name="Ruiz-Duenas F.J."/>
            <person name="Serrano A."/>
            <person name="Henrissat B."/>
            <person name="Drula E."/>
            <person name="Hughes K.W."/>
            <person name="Mata J.L."/>
            <person name="Ishikawa N.K."/>
            <person name="Vargas-Isla R."/>
            <person name="Ushijima S."/>
            <person name="Smith C.A."/>
            <person name="Ahrendt S."/>
            <person name="Andreopoulos W."/>
            <person name="He G."/>
            <person name="Labutti K."/>
            <person name="Lipzen A."/>
            <person name="Ng V."/>
            <person name="Sandor L."/>
            <person name="Barry K."/>
            <person name="Martinez A.T."/>
            <person name="Xiao Y."/>
            <person name="Gibbons J.G."/>
            <person name="Terashima K."/>
            <person name="Hibbett D.S."/>
            <person name="Grigoriev I.V."/>
        </authorList>
    </citation>
    <scope>NUCLEOTIDE SEQUENCE</scope>
    <source>
        <strain evidence="7">TFB9207</strain>
    </source>
</reference>
<dbReference type="InterPro" id="IPR019002">
    <property type="entry name" value="Ribosome_biogenesis_Nop16"/>
</dbReference>
<comment type="subcellular location">
    <subcellularLocation>
        <location evidence="2">Nucleus</location>
        <location evidence="2">Nucleolus</location>
    </subcellularLocation>
</comment>
<dbReference type="GO" id="GO:0005730">
    <property type="term" value="C:nucleolus"/>
    <property type="evidence" value="ECO:0007669"/>
    <property type="project" value="UniProtKB-SubCell"/>
</dbReference>
<keyword evidence="5" id="KW-0539">Nucleus</keyword>
<feature type="region of interest" description="Disordered" evidence="6">
    <location>
        <begin position="1"/>
        <end position="35"/>
    </location>
</feature>
<evidence type="ECO:0000256" key="4">
    <source>
        <dbReference type="ARBA" id="ARBA00015522"/>
    </source>
</evidence>
<gene>
    <name evidence="7" type="ORF">F5878DRAFT_629874</name>
</gene>
<evidence type="ECO:0000256" key="3">
    <source>
        <dbReference type="ARBA" id="ARBA00008479"/>
    </source>
</evidence>